<accession>A0A2N3PTX7</accession>
<dbReference type="PANTHER" id="PTHR30537:SF5">
    <property type="entry name" value="HTH-TYPE TRANSCRIPTIONAL ACTIVATOR TTDR-RELATED"/>
    <property type="match status" value="1"/>
</dbReference>
<protein>
    <submittedName>
        <fullName evidence="6">LysR family transcriptional regulator</fullName>
    </submittedName>
</protein>
<keyword evidence="4" id="KW-0804">Transcription</keyword>
<dbReference type="SUPFAM" id="SSF46785">
    <property type="entry name" value="Winged helix' DNA-binding domain"/>
    <property type="match status" value="1"/>
</dbReference>
<proteinExistence type="inferred from homology"/>
<feature type="domain" description="HTH lysR-type" evidence="5">
    <location>
        <begin position="1"/>
        <end position="62"/>
    </location>
</feature>
<dbReference type="GO" id="GO:0003700">
    <property type="term" value="F:DNA-binding transcription factor activity"/>
    <property type="evidence" value="ECO:0007669"/>
    <property type="project" value="InterPro"/>
</dbReference>
<comment type="similarity">
    <text evidence="1">Belongs to the LysR transcriptional regulatory family.</text>
</comment>
<dbReference type="Gene3D" id="3.40.190.290">
    <property type="match status" value="1"/>
</dbReference>
<evidence type="ECO:0000256" key="4">
    <source>
        <dbReference type="ARBA" id="ARBA00023163"/>
    </source>
</evidence>
<name>A0A2N3PTX7_9PROT</name>
<dbReference type="Proteomes" id="UP000233293">
    <property type="component" value="Unassembled WGS sequence"/>
</dbReference>
<dbReference type="InterPro" id="IPR005119">
    <property type="entry name" value="LysR_subst-bd"/>
</dbReference>
<dbReference type="OrthoDB" id="9812435at2"/>
<evidence type="ECO:0000256" key="3">
    <source>
        <dbReference type="ARBA" id="ARBA00023125"/>
    </source>
</evidence>
<evidence type="ECO:0000313" key="6">
    <source>
        <dbReference type="EMBL" id="PKU23865.1"/>
    </source>
</evidence>
<keyword evidence="7" id="KW-1185">Reference proteome</keyword>
<dbReference type="FunFam" id="1.10.10.10:FF:000001">
    <property type="entry name" value="LysR family transcriptional regulator"/>
    <property type="match status" value="1"/>
</dbReference>
<sequence length="296" mass="32770">MDFARYATHLETFVEVTRLGSFAAAARRRGVAVSSIVRRIDALEADLQTRLFVRSTRALTLTDAGERLLVRARDVIDRLIDVRSEIGALDETPGGVLRLSCLPTFGRLHVLPVVAQLLETWPGLAIELDLTERLSDPATERCDAAIRIGAQPDSGLIATRIGAQRWIVCASPDYLDRHGRPAHLEDVARHRRIGKARELPGLGWSRLPITGLEDKARVFRCDEFEAQRLAARAGLGLAMLPNWVVGDDIAGGHLIHLFDEPKDAAEPIHILRALPDAPPKLRVFIAAMREHFVLLH</sequence>
<gene>
    <name evidence="6" type="ORF">CWS72_14395</name>
</gene>
<dbReference type="InterPro" id="IPR036388">
    <property type="entry name" value="WH-like_DNA-bd_sf"/>
</dbReference>
<evidence type="ECO:0000256" key="1">
    <source>
        <dbReference type="ARBA" id="ARBA00009437"/>
    </source>
</evidence>
<dbReference type="GO" id="GO:0043565">
    <property type="term" value="F:sequence-specific DNA binding"/>
    <property type="evidence" value="ECO:0007669"/>
    <property type="project" value="TreeGrafter"/>
</dbReference>
<comment type="caution">
    <text evidence="6">The sequence shown here is derived from an EMBL/GenBank/DDBJ whole genome shotgun (WGS) entry which is preliminary data.</text>
</comment>
<evidence type="ECO:0000259" key="5">
    <source>
        <dbReference type="PROSITE" id="PS50931"/>
    </source>
</evidence>
<keyword evidence="3" id="KW-0238">DNA-binding</keyword>
<dbReference type="InterPro" id="IPR036390">
    <property type="entry name" value="WH_DNA-bd_sf"/>
</dbReference>
<dbReference type="Pfam" id="PF00126">
    <property type="entry name" value="HTH_1"/>
    <property type="match status" value="1"/>
</dbReference>
<dbReference type="Pfam" id="PF03466">
    <property type="entry name" value="LysR_substrate"/>
    <property type="match status" value="1"/>
</dbReference>
<dbReference type="EMBL" id="PIUM01000016">
    <property type="protein sequence ID" value="PKU23865.1"/>
    <property type="molecule type" value="Genomic_DNA"/>
</dbReference>
<evidence type="ECO:0000313" key="7">
    <source>
        <dbReference type="Proteomes" id="UP000233293"/>
    </source>
</evidence>
<reference evidence="7" key="1">
    <citation type="submission" date="2017-12" db="EMBL/GenBank/DDBJ databases">
        <title>Draft genome sequence of Telmatospirillum siberiense 26-4b1T, an acidotolerant peatland alphaproteobacterium potentially involved in sulfur cycling.</title>
        <authorList>
            <person name="Hausmann B."/>
            <person name="Pjevac P."/>
            <person name="Schreck K."/>
            <person name="Herbold C.W."/>
            <person name="Daims H."/>
            <person name="Wagner M."/>
            <person name="Pester M."/>
            <person name="Loy A."/>
        </authorList>
    </citation>
    <scope>NUCLEOTIDE SEQUENCE [LARGE SCALE GENOMIC DNA]</scope>
    <source>
        <strain evidence="7">26-4b1</strain>
    </source>
</reference>
<dbReference type="RefSeq" id="WP_101251321.1">
    <property type="nucleotide sequence ID" value="NZ_PIUM01000016.1"/>
</dbReference>
<dbReference type="InterPro" id="IPR058163">
    <property type="entry name" value="LysR-type_TF_proteobact-type"/>
</dbReference>
<dbReference type="AlphaFoldDB" id="A0A2N3PTX7"/>
<dbReference type="InterPro" id="IPR000847">
    <property type="entry name" value="LysR_HTH_N"/>
</dbReference>
<dbReference type="PANTHER" id="PTHR30537">
    <property type="entry name" value="HTH-TYPE TRANSCRIPTIONAL REGULATOR"/>
    <property type="match status" value="1"/>
</dbReference>
<dbReference type="PROSITE" id="PS50931">
    <property type="entry name" value="HTH_LYSR"/>
    <property type="match status" value="1"/>
</dbReference>
<dbReference type="SUPFAM" id="SSF53850">
    <property type="entry name" value="Periplasmic binding protein-like II"/>
    <property type="match status" value="1"/>
</dbReference>
<keyword evidence="2" id="KW-0805">Transcription regulation</keyword>
<dbReference type="Gene3D" id="1.10.10.10">
    <property type="entry name" value="Winged helix-like DNA-binding domain superfamily/Winged helix DNA-binding domain"/>
    <property type="match status" value="1"/>
</dbReference>
<evidence type="ECO:0000256" key="2">
    <source>
        <dbReference type="ARBA" id="ARBA00023015"/>
    </source>
</evidence>
<dbReference type="GO" id="GO:0006351">
    <property type="term" value="P:DNA-templated transcription"/>
    <property type="evidence" value="ECO:0007669"/>
    <property type="project" value="TreeGrafter"/>
</dbReference>
<organism evidence="6 7">
    <name type="scientific">Telmatospirillum siberiense</name>
    <dbReference type="NCBI Taxonomy" id="382514"/>
    <lineage>
        <taxon>Bacteria</taxon>
        <taxon>Pseudomonadati</taxon>
        <taxon>Pseudomonadota</taxon>
        <taxon>Alphaproteobacteria</taxon>
        <taxon>Rhodospirillales</taxon>
        <taxon>Rhodospirillaceae</taxon>
        <taxon>Telmatospirillum</taxon>
    </lineage>
</organism>
<dbReference type="CDD" id="cd08422">
    <property type="entry name" value="PBP2_CrgA_like"/>
    <property type="match status" value="1"/>
</dbReference>